<feature type="compositionally biased region" description="Low complexity" evidence="2">
    <location>
        <begin position="813"/>
        <end position="827"/>
    </location>
</feature>
<feature type="region of interest" description="Disordered" evidence="2">
    <location>
        <begin position="1353"/>
        <end position="1402"/>
    </location>
</feature>
<gene>
    <name evidence="3" type="ORF">KGF57_000308</name>
</gene>
<keyword evidence="1" id="KW-0175">Coiled coil</keyword>
<feature type="region of interest" description="Disordered" evidence="2">
    <location>
        <begin position="581"/>
        <end position="688"/>
    </location>
</feature>
<accession>A0AAD5G102</accession>
<protein>
    <submittedName>
        <fullName evidence="3">Uncharacterized protein</fullName>
    </submittedName>
</protein>
<feature type="compositionally biased region" description="Basic and acidic residues" evidence="2">
    <location>
        <begin position="1591"/>
        <end position="1619"/>
    </location>
</feature>
<keyword evidence="4" id="KW-1185">Reference proteome</keyword>
<feature type="compositionally biased region" description="Basic residues" evidence="2">
    <location>
        <begin position="1541"/>
        <end position="1555"/>
    </location>
</feature>
<feature type="compositionally biased region" description="Polar residues" evidence="2">
    <location>
        <begin position="1157"/>
        <end position="1180"/>
    </location>
</feature>
<feature type="compositionally biased region" description="Low complexity" evidence="2">
    <location>
        <begin position="1195"/>
        <end position="1216"/>
    </location>
</feature>
<feature type="compositionally biased region" description="Basic and acidic residues" evidence="2">
    <location>
        <begin position="137"/>
        <end position="148"/>
    </location>
</feature>
<dbReference type="Proteomes" id="UP001204833">
    <property type="component" value="Unassembled WGS sequence"/>
</dbReference>
<feature type="compositionally biased region" description="Acidic residues" evidence="2">
    <location>
        <begin position="1233"/>
        <end position="1244"/>
    </location>
</feature>
<evidence type="ECO:0000313" key="4">
    <source>
        <dbReference type="Proteomes" id="UP001204833"/>
    </source>
</evidence>
<dbReference type="EMBL" id="JAIHNG010000025">
    <property type="protein sequence ID" value="KAI5967614.1"/>
    <property type="molecule type" value="Genomic_DNA"/>
</dbReference>
<feature type="compositionally biased region" description="Basic and acidic residues" evidence="2">
    <location>
        <begin position="342"/>
        <end position="351"/>
    </location>
</feature>
<feature type="compositionally biased region" description="Basic and acidic residues" evidence="2">
    <location>
        <begin position="636"/>
        <end position="650"/>
    </location>
</feature>
<feature type="region of interest" description="Disordered" evidence="2">
    <location>
        <begin position="1414"/>
        <end position="1446"/>
    </location>
</feature>
<feature type="compositionally biased region" description="Polar residues" evidence="2">
    <location>
        <begin position="787"/>
        <end position="799"/>
    </location>
</feature>
<evidence type="ECO:0000313" key="3">
    <source>
        <dbReference type="EMBL" id="KAI5967614.1"/>
    </source>
</evidence>
<feature type="region of interest" description="Disordered" evidence="2">
    <location>
        <begin position="137"/>
        <end position="275"/>
    </location>
</feature>
<feature type="compositionally biased region" description="Polar residues" evidence="2">
    <location>
        <begin position="476"/>
        <end position="485"/>
    </location>
</feature>
<feature type="region of interest" description="Disordered" evidence="2">
    <location>
        <begin position="1"/>
        <end position="55"/>
    </location>
</feature>
<feature type="compositionally biased region" description="Basic and acidic residues" evidence="2">
    <location>
        <begin position="1030"/>
        <end position="1043"/>
    </location>
</feature>
<feature type="region of interest" description="Disordered" evidence="2">
    <location>
        <begin position="1027"/>
        <end position="1081"/>
    </location>
</feature>
<reference evidence="3 4" key="1">
    <citation type="journal article" date="2022" name="DNA Res.">
        <title>Genome analysis of five recently described species of the CUG-Ser clade uncovers Candida theae as a new hybrid lineage with pathogenic potential in the Candida parapsilosis species complex.</title>
        <authorList>
            <person name="Mixao V."/>
            <person name="Del Olmo V."/>
            <person name="Hegedusova E."/>
            <person name="Saus E."/>
            <person name="Pryszcz L."/>
            <person name="Cillingova A."/>
            <person name="Nosek J."/>
            <person name="Gabaldon T."/>
        </authorList>
    </citation>
    <scope>NUCLEOTIDE SEQUENCE [LARGE SCALE GENOMIC DNA]</scope>
    <source>
        <strain evidence="3 4">CBS 12239</strain>
    </source>
</reference>
<comment type="caution">
    <text evidence="3">The sequence shown here is derived from an EMBL/GenBank/DDBJ whole genome shotgun (WGS) entry which is preliminary data.</text>
</comment>
<feature type="compositionally biased region" description="Acidic residues" evidence="2">
    <location>
        <begin position="388"/>
        <end position="422"/>
    </location>
</feature>
<feature type="region of interest" description="Disordered" evidence="2">
    <location>
        <begin position="1729"/>
        <end position="1788"/>
    </location>
</feature>
<feature type="compositionally biased region" description="Acidic residues" evidence="2">
    <location>
        <begin position="321"/>
        <end position="341"/>
    </location>
</feature>
<feature type="compositionally biased region" description="Acidic residues" evidence="2">
    <location>
        <begin position="1733"/>
        <end position="1745"/>
    </location>
</feature>
<feature type="compositionally biased region" description="Basic and acidic residues" evidence="2">
    <location>
        <begin position="776"/>
        <end position="786"/>
    </location>
</feature>
<feature type="compositionally biased region" description="Polar residues" evidence="2">
    <location>
        <begin position="45"/>
        <end position="55"/>
    </location>
</feature>
<name>A0AAD5G102_9ASCO</name>
<proteinExistence type="predicted"/>
<feature type="compositionally biased region" description="Acidic residues" evidence="2">
    <location>
        <begin position="211"/>
        <end position="220"/>
    </location>
</feature>
<feature type="compositionally biased region" description="Low complexity" evidence="2">
    <location>
        <begin position="1623"/>
        <end position="1636"/>
    </location>
</feature>
<feature type="region of interest" description="Disordered" evidence="2">
    <location>
        <begin position="513"/>
        <end position="559"/>
    </location>
</feature>
<feature type="region of interest" description="Disordered" evidence="2">
    <location>
        <begin position="1137"/>
        <end position="1180"/>
    </location>
</feature>
<feature type="compositionally biased region" description="Acidic residues" evidence="2">
    <location>
        <begin position="182"/>
        <end position="203"/>
    </location>
</feature>
<feature type="compositionally biased region" description="Basic and acidic residues" evidence="2">
    <location>
        <begin position="601"/>
        <end position="620"/>
    </location>
</feature>
<feature type="coiled-coil region" evidence="1">
    <location>
        <begin position="80"/>
        <end position="111"/>
    </location>
</feature>
<feature type="region of interest" description="Disordered" evidence="2">
    <location>
        <begin position="1287"/>
        <end position="1334"/>
    </location>
</feature>
<feature type="region of interest" description="Disordered" evidence="2">
    <location>
        <begin position="764"/>
        <end position="927"/>
    </location>
</feature>
<evidence type="ECO:0000256" key="1">
    <source>
        <dbReference type="SAM" id="Coils"/>
    </source>
</evidence>
<feature type="region of interest" description="Disordered" evidence="2">
    <location>
        <begin position="1687"/>
        <end position="1714"/>
    </location>
</feature>
<dbReference type="RefSeq" id="XP_051611177.1">
    <property type="nucleotide sequence ID" value="XM_051752459.1"/>
</dbReference>
<feature type="region of interest" description="Disordered" evidence="2">
    <location>
        <begin position="1591"/>
        <end position="1647"/>
    </location>
</feature>
<feature type="compositionally biased region" description="Low complexity" evidence="2">
    <location>
        <begin position="1360"/>
        <end position="1374"/>
    </location>
</feature>
<organism evidence="3 4">
    <name type="scientific">Candida theae</name>
    <dbReference type="NCBI Taxonomy" id="1198502"/>
    <lineage>
        <taxon>Eukaryota</taxon>
        <taxon>Fungi</taxon>
        <taxon>Dikarya</taxon>
        <taxon>Ascomycota</taxon>
        <taxon>Saccharomycotina</taxon>
        <taxon>Pichiomycetes</taxon>
        <taxon>Debaryomycetaceae</taxon>
        <taxon>Candida/Lodderomyces clade</taxon>
        <taxon>Candida</taxon>
    </lineage>
</organism>
<feature type="compositionally biased region" description="Polar residues" evidence="2">
    <location>
        <begin position="156"/>
        <end position="167"/>
    </location>
</feature>
<feature type="compositionally biased region" description="Polar residues" evidence="2">
    <location>
        <begin position="1762"/>
        <end position="1772"/>
    </location>
</feature>
<feature type="compositionally biased region" description="Acidic residues" evidence="2">
    <location>
        <begin position="1298"/>
        <end position="1314"/>
    </location>
</feature>
<feature type="compositionally biased region" description="Polar residues" evidence="2">
    <location>
        <begin position="1"/>
        <end position="11"/>
    </location>
</feature>
<feature type="compositionally biased region" description="Basic and acidic residues" evidence="2">
    <location>
        <begin position="660"/>
        <end position="684"/>
    </location>
</feature>
<feature type="region of interest" description="Disordered" evidence="2">
    <location>
        <begin position="453"/>
        <end position="489"/>
    </location>
</feature>
<sequence>MSSRASSQYTKNPPKKEQDNHNVSSSSFINSTQLESLHRTKSNSKGHSFDTINSLHDDFSLSNTSSVLKSQDAEDVANWIDKIKARYESLRSKQRQELDELLLQKKEEDRKRKLKAEMQRKHFDKDFAKLGKILQQREAEETRKKEAAAEALLQAGSSSENAPSSYPDQLPHWAHHRKEERVDEEDDDVEEIEIEIDSSDQGEAESGYSQNDEEDTDMESAEVRAMDLGVSENSDGVIEIASSSEADEESQNESYNPSSTSNQQHSSHHGYGNDLHLYQTAHSALTYAPPSAGKIDSYGDSLSYATQEHTTGDVYQRTEYNEEGEYEEYYNVEEEYEDERYEQEYADKDNRSPYQPERNYAAYDPKISGRESIRPHADDNDGQKIDSELDYESDEEEGEDEEGEEEDEDEEGEEEDEVEVESPFEKELITKHDDSLEEDLQLQKDVRFLNNESEYDEFKSIIQGNDYKQTSRVEVDQSSGESSMDSGIESLDYGEYASIDANFPKHNVAPASANTRSLVSPHLSESEDLRSNLDSQAEGFADEEEDNEENDYPRNAPSNAYNILKTIKSFGDRSLHNFKEAQTQSGYMADAEYTDNNLPKHSKDDDADSDAHLSHQDYRPGELAPVPDPFYAQELSEQRMKVNDLDENRSEGSLADESQYESHRSEAHHLKEVQMHTDDSESLQKKQVASEWMQEKLFEPVPKSELPCSVQANNAKNFSDECPPEPIFKSIEEEDDPVVVLQNLKEAEKKYNIKIDAVEELENTIRSFSEPPEEPSDAKSVYERDSNISGDSISQTEATRISVPVLESIEADSSSGSSFYDSNSLGSDEMEIDEGGGGDEVGSDSGALSEEQNGIDGSEVDEALDLSTQNVSFGDELVGASAESAEKNVPNSEREDDEMSAKLQTNASGDQSGEIMSTVAPGGDNIDISKHQVSEEVDRDDIDPPYLDSIHETTFATENDESMRAIDESKETNSYDESNDDVEELLGVIAPQAKVLGIEEEELQPGPQSGEIHENITNIEELVNIGDGSESEKEGFTLNKEDGIGAGINNSNINDEERADSYGEQNNVTKTASNDKGSVDDGRVLVNASDEEKIGQESVYALQQDPAPSFENINHELVQDVIDLAYRLAENDEMDREFQEKSFNGSGEFFDSRAQRSEPQTASVKTNEASLANPSGSVLNPSEVRKRLFSIFPNVGPSVRPSGSVRVSLSDEQGSSDLDDEDDNVLELATESAEVDDGDGNDDDIPLRDSSGGEEETTPNSIKSETLSIEAASKFFKKVLRGDYFRQSHASESTSSDGENEDSTTSSEEDEEIQNADSLVDHSDIPDNGSNVYDMSQIDDVAKALTNEEVVSIGSSTQINSKENGSKKGSSPEETGFEIEKDSSSPSVLQVDEPTGLFKDGIGNLVNTVSDFVEKMDDGGSEMSDTGSDEVDKGNVASQSTSQVDQSDFAHDLASAVTHFVEEIEEGGYCEDVSESSGDNSVDKRVTNPIKFADFASRRLHSFSKIAKKLEGQLLRDEVSDERDDEAISKVEVEITYTRPSTRRRRRRKSRRHGHLQTSTAMVPVRNPDVTLSAPVLEKLIEDESTVIDANHSDELISDEDKVDSSVELTERTELEEGSRNAISSLSGLSSQSPISHDQVEEETIQKTSQGFSIVGSDQQHDLSESPAPRLEQTQATLESIARLDPSTPSLVFEDPAPTIHRLNPSKRRSRSRKRRILGLHLSEIANFGALENSDESGGDNEESEENSRGRISADLPESLRHSSAVSMNHPASRTRSKSPLKKKRKLE</sequence>
<feature type="compositionally biased region" description="Polar residues" evidence="2">
    <location>
        <begin position="1063"/>
        <end position="1076"/>
    </location>
</feature>
<feature type="compositionally biased region" description="Basic and acidic residues" evidence="2">
    <location>
        <begin position="961"/>
        <end position="973"/>
    </location>
</feature>
<feature type="compositionally biased region" description="Acidic residues" evidence="2">
    <location>
        <begin position="540"/>
        <end position="550"/>
    </location>
</feature>
<feature type="region of interest" description="Disordered" evidence="2">
    <location>
        <begin position="304"/>
        <end position="425"/>
    </location>
</feature>
<feature type="compositionally biased region" description="Basic and acidic residues" evidence="2">
    <location>
        <begin position="367"/>
        <end position="387"/>
    </location>
</feature>
<feature type="compositionally biased region" description="Polar residues" evidence="2">
    <location>
        <begin position="1436"/>
        <end position="1446"/>
    </location>
</feature>
<evidence type="ECO:0000256" key="2">
    <source>
        <dbReference type="SAM" id="MobiDB-lite"/>
    </source>
</evidence>
<feature type="compositionally biased region" description="Basic residues" evidence="2">
    <location>
        <begin position="1704"/>
        <end position="1714"/>
    </location>
</feature>
<feature type="region of interest" description="Disordered" evidence="2">
    <location>
        <begin position="1539"/>
        <end position="1558"/>
    </location>
</feature>
<feature type="compositionally biased region" description="Acidic residues" evidence="2">
    <location>
        <begin position="828"/>
        <end position="837"/>
    </location>
</feature>
<feature type="compositionally biased region" description="Low complexity" evidence="2">
    <location>
        <begin position="252"/>
        <end position="265"/>
    </location>
</feature>
<feature type="region of interest" description="Disordered" evidence="2">
    <location>
        <begin position="952"/>
        <end position="979"/>
    </location>
</feature>
<feature type="compositionally biased region" description="Polar residues" evidence="2">
    <location>
        <begin position="902"/>
        <end position="915"/>
    </location>
</feature>
<feature type="compositionally biased region" description="Polar residues" evidence="2">
    <location>
        <begin position="21"/>
        <end position="35"/>
    </location>
</feature>
<feature type="region of interest" description="Disordered" evidence="2">
    <location>
        <begin position="1193"/>
        <end position="1266"/>
    </location>
</feature>
<dbReference type="GeneID" id="76148368"/>
<feature type="compositionally biased region" description="Basic residues" evidence="2">
    <location>
        <begin position="1773"/>
        <end position="1788"/>
    </location>
</feature>